<dbReference type="EMBL" id="CP051677">
    <property type="protein sequence ID" value="QJD78651.1"/>
    <property type="molecule type" value="Genomic_DNA"/>
</dbReference>
<dbReference type="KEGG" id="srho:HH216_09595"/>
<proteinExistence type="predicted"/>
<keyword evidence="2" id="KW-1185">Reference proteome</keyword>
<dbReference type="RefSeq" id="WP_169550619.1">
    <property type="nucleotide sequence ID" value="NZ_CP051677.1"/>
</dbReference>
<sequence>MKFVYLTLLLLWLIPVTVAQLASGFISASPIPPVNAQPRIRFMLQTNDASVTVEVDANGTLSGLVTLGKIAGRSNPNRAWP</sequence>
<evidence type="ECO:0000313" key="1">
    <source>
        <dbReference type="EMBL" id="QJD78651.1"/>
    </source>
</evidence>
<name>A0A7L5DMD6_9BACT</name>
<accession>A0A7L5DMD6</accession>
<dbReference type="Proteomes" id="UP000501128">
    <property type="component" value="Chromosome"/>
</dbReference>
<dbReference type="AlphaFoldDB" id="A0A7L5DMD6"/>
<reference evidence="1 2" key="1">
    <citation type="submission" date="2020-04" db="EMBL/GenBank/DDBJ databases">
        <title>Genome sequencing of novel species.</title>
        <authorList>
            <person name="Heo J."/>
            <person name="Kim S.-J."/>
            <person name="Kim J.-S."/>
            <person name="Hong S.-B."/>
            <person name="Kwon S.-W."/>
        </authorList>
    </citation>
    <scope>NUCLEOTIDE SEQUENCE [LARGE SCALE GENOMIC DNA]</scope>
    <source>
        <strain evidence="1 2">CJU-R4</strain>
    </source>
</reference>
<gene>
    <name evidence="1" type="ORF">HH216_09595</name>
</gene>
<evidence type="ECO:0000313" key="2">
    <source>
        <dbReference type="Proteomes" id="UP000501128"/>
    </source>
</evidence>
<organism evidence="1 2">
    <name type="scientific">Spirosoma rhododendri</name>
    <dbReference type="NCBI Taxonomy" id="2728024"/>
    <lineage>
        <taxon>Bacteria</taxon>
        <taxon>Pseudomonadati</taxon>
        <taxon>Bacteroidota</taxon>
        <taxon>Cytophagia</taxon>
        <taxon>Cytophagales</taxon>
        <taxon>Cytophagaceae</taxon>
        <taxon>Spirosoma</taxon>
    </lineage>
</organism>
<protein>
    <submittedName>
        <fullName evidence="1">Uncharacterized protein</fullName>
    </submittedName>
</protein>